<reference evidence="4 5" key="1">
    <citation type="journal article" date="2020" name="ISME J.">
        <title>Uncovering the hidden diversity of litter-decomposition mechanisms in mushroom-forming fungi.</title>
        <authorList>
            <person name="Floudas D."/>
            <person name="Bentzer J."/>
            <person name="Ahren D."/>
            <person name="Johansson T."/>
            <person name="Persson P."/>
            <person name="Tunlid A."/>
        </authorList>
    </citation>
    <scope>NUCLEOTIDE SEQUENCE [LARGE SCALE GENOMIC DNA]</scope>
    <source>
        <strain evidence="4 5">CBS 291.85</strain>
    </source>
</reference>
<dbReference type="InterPro" id="IPR012340">
    <property type="entry name" value="NA-bd_OB-fold"/>
</dbReference>
<dbReference type="GO" id="GO:0003677">
    <property type="term" value="F:DNA binding"/>
    <property type="evidence" value="ECO:0007669"/>
    <property type="project" value="InterPro"/>
</dbReference>
<dbReference type="InterPro" id="IPR013970">
    <property type="entry name" value="Rfa2"/>
</dbReference>
<dbReference type="GO" id="GO:0031981">
    <property type="term" value="C:nuclear lumen"/>
    <property type="evidence" value="ECO:0007669"/>
    <property type="project" value="UniProtKB-ARBA"/>
</dbReference>
<dbReference type="GO" id="GO:0006281">
    <property type="term" value="P:DNA repair"/>
    <property type="evidence" value="ECO:0007669"/>
    <property type="project" value="InterPro"/>
</dbReference>
<evidence type="ECO:0000256" key="2">
    <source>
        <dbReference type="ARBA" id="ARBA00009761"/>
    </source>
</evidence>
<comment type="similarity">
    <text evidence="2">Belongs to the replication factor A protein 3 family.</text>
</comment>
<proteinExistence type="inferred from homology"/>
<protein>
    <submittedName>
        <fullName evidence="4">Uncharacterized protein</fullName>
    </submittedName>
</protein>
<dbReference type="OrthoDB" id="188186at2759"/>
<dbReference type="EMBL" id="JAACJM010000086">
    <property type="protein sequence ID" value="KAF5348397.1"/>
    <property type="molecule type" value="Genomic_DNA"/>
</dbReference>
<evidence type="ECO:0000256" key="3">
    <source>
        <dbReference type="ARBA" id="ARBA00023242"/>
    </source>
</evidence>
<dbReference type="Gene3D" id="2.40.50.140">
    <property type="entry name" value="Nucleic acid-binding proteins"/>
    <property type="match status" value="1"/>
</dbReference>
<dbReference type="GO" id="GO:0006310">
    <property type="term" value="P:DNA recombination"/>
    <property type="evidence" value="ECO:0007669"/>
    <property type="project" value="InterPro"/>
</dbReference>
<evidence type="ECO:0000256" key="1">
    <source>
        <dbReference type="ARBA" id="ARBA00004123"/>
    </source>
</evidence>
<comment type="caution">
    <text evidence="4">The sequence shown here is derived from an EMBL/GenBank/DDBJ whole genome shotgun (WGS) entry which is preliminary data.</text>
</comment>
<name>A0A8H5CXH0_9AGAR</name>
<dbReference type="Pfam" id="PF08661">
    <property type="entry name" value="Rep_fac-A_3"/>
    <property type="match status" value="1"/>
</dbReference>
<comment type="subcellular location">
    <subcellularLocation>
        <location evidence="1">Nucleus</location>
    </subcellularLocation>
</comment>
<gene>
    <name evidence="4" type="ORF">D9758_010899</name>
</gene>
<dbReference type="AlphaFoldDB" id="A0A8H5CXH0"/>
<sequence length="72" mass="7875">MCCSDGGEVVVKLLMGDSDLSTPFVEIVGKVVDNSTIQKACCISLGQELDLQLVDQVINLIHEPKYFNNIFS</sequence>
<dbReference type="GO" id="GO:0006260">
    <property type="term" value="P:DNA replication"/>
    <property type="evidence" value="ECO:0007669"/>
    <property type="project" value="InterPro"/>
</dbReference>
<accession>A0A8H5CXH0</accession>
<keyword evidence="5" id="KW-1185">Reference proteome</keyword>
<organism evidence="4 5">
    <name type="scientific">Tetrapyrgos nigripes</name>
    <dbReference type="NCBI Taxonomy" id="182062"/>
    <lineage>
        <taxon>Eukaryota</taxon>
        <taxon>Fungi</taxon>
        <taxon>Dikarya</taxon>
        <taxon>Basidiomycota</taxon>
        <taxon>Agaricomycotina</taxon>
        <taxon>Agaricomycetes</taxon>
        <taxon>Agaricomycetidae</taxon>
        <taxon>Agaricales</taxon>
        <taxon>Marasmiineae</taxon>
        <taxon>Marasmiaceae</taxon>
        <taxon>Tetrapyrgos</taxon>
    </lineage>
</organism>
<dbReference type="Proteomes" id="UP000559256">
    <property type="component" value="Unassembled WGS sequence"/>
</dbReference>
<keyword evidence="3" id="KW-0539">Nucleus</keyword>
<evidence type="ECO:0000313" key="5">
    <source>
        <dbReference type="Proteomes" id="UP000559256"/>
    </source>
</evidence>
<evidence type="ECO:0000313" key="4">
    <source>
        <dbReference type="EMBL" id="KAF5348397.1"/>
    </source>
</evidence>